<feature type="coiled-coil region" evidence="2">
    <location>
        <begin position="348"/>
        <end position="389"/>
    </location>
</feature>
<name>A0A7N2LIZ3_QUELO</name>
<dbReference type="PROSITE" id="PS50089">
    <property type="entry name" value="ZF_RING_2"/>
    <property type="match status" value="1"/>
</dbReference>
<evidence type="ECO:0000259" key="4">
    <source>
        <dbReference type="PROSITE" id="PS50089"/>
    </source>
</evidence>
<keyword evidence="2" id="KW-0175">Coiled coil</keyword>
<sequence length="688" mass="76318">MVGGTSIGKTICSICYEDLKPLVEDLQAISICGHVFHELCLQQWFEYCSSAKKCSCPVCKQSCSASNVNRLYFQSVGDSNDLILSQNVEDEDPRELRGQVQRLEVKVKGLSSLLECQGKELKDVNDQKKNSFHDAGHVEHAARGGLKELEDETFERIWVIKLDSPPIYEEENRMERIGLTSKRSSWHLLQLLLALPVLHLVSICLQSSFVLLALHLTCVCYDLDNEALALALCSCKELAKQEAALKNEALKQRTSMQQMLHMKSEELEKSTLERLRLQEKNMSLAKELAAFKLVSDLDLDEGEVLKLASFGNGANNKDTIDILRKSLVMRNRSYKELMAKCNLLGRGEARFGKKLEKAKEKINRLKTRLQELETALEVKDNEVLRLLKASKKSSSKRVIQNAVNCNSSSNPLPANNFPSEDQEKQLSGSKLTSDQTGSLTSNPLCSRKLEKFSFTNHMKSNKKGTSTMVLDKGRDDYFLIDEDSSKFSTVPCGLSNPDSRCQIGEDVTEQTTTPLRSEEASDLNKETKVHRLDNLVGHLGSKTGINNDVGKTHATLDKDVILVPDDVTEVEPMLNIRKESPSPLPLSEPGDICFSGGFLGPDGTNRYLGKWCKRGLSKESNTGNLIAVGADGRGGRIKVLRSSSQSSLDGKETSVGAKRFKSGAKTSYSQSSQGCLQIEHFFGRVVNN</sequence>
<dbReference type="InterPro" id="IPR013083">
    <property type="entry name" value="Znf_RING/FYVE/PHD"/>
</dbReference>
<dbReference type="AlphaFoldDB" id="A0A7N2LIZ3"/>
<dbReference type="PANTHER" id="PTHR47344:SF1">
    <property type="entry name" value="RING ZINC FINGER PROTEIN-RELATED"/>
    <property type="match status" value="1"/>
</dbReference>
<dbReference type="CDD" id="cd16448">
    <property type="entry name" value="RING-H2"/>
    <property type="match status" value="1"/>
</dbReference>
<dbReference type="PANTHER" id="PTHR47344">
    <property type="entry name" value="RING ZINC FINGER PROTEIN-RELATED"/>
    <property type="match status" value="1"/>
</dbReference>
<keyword evidence="6" id="KW-1185">Reference proteome</keyword>
<dbReference type="SMART" id="SM00184">
    <property type="entry name" value="RING"/>
    <property type="match status" value="1"/>
</dbReference>
<proteinExistence type="predicted"/>
<keyword evidence="1" id="KW-0479">Metal-binding</keyword>
<dbReference type="Pfam" id="PF13639">
    <property type="entry name" value="zf-RING_2"/>
    <property type="match status" value="1"/>
</dbReference>
<feature type="region of interest" description="Disordered" evidence="3">
    <location>
        <begin position="404"/>
        <end position="443"/>
    </location>
</feature>
<evidence type="ECO:0000256" key="3">
    <source>
        <dbReference type="SAM" id="MobiDB-lite"/>
    </source>
</evidence>
<protein>
    <recommendedName>
        <fullName evidence="4">RING-type domain-containing protein</fullName>
    </recommendedName>
</protein>
<dbReference type="GO" id="GO:0008270">
    <property type="term" value="F:zinc ion binding"/>
    <property type="evidence" value="ECO:0007669"/>
    <property type="project" value="UniProtKB-KW"/>
</dbReference>
<keyword evidence="1" id="KW-0863">Zinc-finger</keyword>
<dbReference type="SUPFAM" id="SSF57850">
    <property type="entry name" value="RING/U-box"/>
    <property type="match status" value="1"/>
</dbReference>
<reference evidence="5 6" key="1">
    <citation type="journal article" date="2016" name="G3 (Bethesda)">
        <title>First Draft Assembly and Annotation of the Genome of a California Endemic Oak Quercus lobata Nee (Fagaceae).</title>
        <authorList>
            <person name="Sork V.L."/>
            <person name="Fitz-Gibbon S.T."/>
            <person name="Puiu D."/>
            <person name="Crepeau M."/>
            <person name="Gugger P.F."/>
            <person name="Sherman R."/>
            <person name="Stevens K."/>
            <person name="Langley C.H."/>
            <person name="Pellegrini M."/>
            <person name="Salzberg S.L."/>
        </authorList>
    </citation>
    <scope>NUCLEOTIDE SEQUENCE [LARGE SCALE GENOMIC DNA]</scope>
    <source>
        <strain evidence="5 6">cv. SW786</strain>
    </source>
</reference>
<keyword evidence="1" id="KW-0862">Zinc</keyword>
<evidence type="ECO:0000256" key="1">
    <source>
        <dbReference type="PROSITE-ProRule" id="PRU00175"/>
    </source>
</evidence>
<evidence type="ECO:0000313" key="6">
    <source>
        <dbReference type="Proteomes" id="UP000594261"/>
    </source>
</evidence>
<dbReference type="Proteomes" id="UP000594261">
    <property type="component" value="Chromosome 4"/>
</dbReference>
<dbReference type="EMBL" id="LRBV02000004">
    <property type="status" value="NOT_ANNOTATED_CDS"/>
    <property type="molecule type" value="Genomic_DNA"/>
</dbReference>
<dbReference type="FunCoup" id="A0A7N2LIZ3">
    <property type="interactions" value="93"/>
</dbReference>
<dbReference type="Gramene" id="QL04p055402:mrna">
    <property type="protein sequence ID" value="QL04p055402:mrna"/>
    <property type="gene ID" value="QL04p055402"/>
</dbReference>
<evidence type="ECO:0000313" key="5">
    <source>
        <dbReference type="EnsemblPlants" id="QL04p055402:mrna"/>
    </source>
</evidence>
<dbReference type="OMA" id="EHFFGKA"/>
<organism evidence="5 6">
    <name type="scientific">Quercus lobata</name>
    <name type="common">Valley oak</name>
    <dbReference type="NCBI Taxonomy" id="97700"/>
    <lineage>
        <taxon>Eukaryota</taxon>
        <taxon>Viridiplantae</taxon>
        <taxon>Streptophyta</taxon>
        <taxon>Embryophyta</taxon>
        <taxon>Tracheophyta</taxon>
        <taxon>Spermatophyta</taxon>
        <taxon>Magnoliopsida</taxon>
        <taxon>eudicotyledons</taxon>
        <taxon>Gunneridae</taxon>
        <taxon>Pentapetalae</taxon>
        <taxon>rosids</taxon>
        <taxon>fabids</taxon>
        <taxon>Fagales</taxon>
        <taxon>Fagaceae</taxon>
        <taxon>Quercus</taxon>
    </lineage>
</organism>
<evidence type="ECO:0000256" key="2">
    <source>
        <dbReference type="SAM" id="Coils"/>
    </source>
</evidence>
<dbReference type="Gene3D" id="3.30.40.10">
    <property type="entry name" value="Zinc/RING finger domain, C3HC4 (zinc finger)"/>
    <property type="match status" value="1"/>
</dbReference>
<feature type="domain" description="RING-type" evidence="4">
    <location>
        <begin position="12"/>
        <end position="60"/>
    </location>
</feature>
<dbReference type="InterPro" id="IPR001841">
    <property type="entry name" value="Znf_RING"/>
</dbReference>
<dbReference type="EnsemblPlants" id="QL04p055402:mrna">
    <property type="protein sequence ID" value="QL04p055402:mrna"/>
    <property type="gene ID" value="QL04p055402"/>
</dbReference>
<accession>A0A7N2LIZ3</accession>
<reference evidence="5" key="2">
    <citation type="submission" date="2021-01" db="UniProtKB">
        <authorList>
            <consortium name="EnsemblPlants"/>
        </authorList>
    </citation>
    <scope>IDENTIFICATION</scope>
</reference>
<dbReference type="InParanoid" id="A0A7N2LIZ3"/>